<keyword evidence="2" id="KW-0732">Signal</keyword>
<evidence type="ECO:0000313" key="4">
    <source>
        <dbReference type="Proteomes" id="UP001201812"/>
    </source>
</evidence>
<keyword evidence="1" id="KW-0812">Transmembrane</keyword>
<dbReference type="Gene3D" id="1.20.1070.10">
    <property type="entry name" value="Rhodopsin 7-helix transmembrane proteins"/>
    <property type="match status" value="1"/>
</dbReference>
<gene>
    <name evidence="3" type="ORF">DdX_16696</name>
</gene>
<feature type="transmembrane region" description="Helical" evidence="1">
    <location>
        <begin position="209"/>
        <end position="231"/>
    </location>
</feature>
<protein>
    <recommendedName>
        <fullName evidence="5">G-protein coupled receptors family 1 profile domain-containing protein</fullName>
    </recommendedName>
</protein>
<organism evidence="3 4">
    <name type="scientific">Ditylenchus destructor</name>
    <dbReference type="NCBI Taxonomy" id="166010"/>
    <lineage>
        <taxon>Eukaryota</taxon>
        <taxon>Metazoa</taxon>
        <taxon>Ecdysozoa</taxon>
        <taxon>Nematoda</taxon>
        <taxon>Chromadorea</taxon>
        <taxon>Rhabditida</taxon>
        <taxon>Tylenchina</taxon>
        <taxon>Tylenchomorpha</taxon>
        <taxon>Sphaerularioidea</taxon>
        <taxon>Anguinidae</taxon>
        <taxon>Anguininae</taxon>
        <taxon>Ditylenchus</taxon>
    </lineage>
</organism>
<accession>A0AAD4MMP4</accession>
<evidence type="ECO:0000313" key="3">
    <source>
        <dbReference type="EMBL" id="KAI1700485.1"/>
    </source>
</evidence>
<feature type="signal peptide" evidence="2">
    <location>
        <begin position="1"/>
        <end position="20"/>
    </location>
</feature>
<reference evidence="3" key="1">
    <citation type="submission" date="2022-01" db="EMBL/GenBank/DDBJ databases">
        <title>Genome Sequence Resource for Two Populations of Ditylenchus destructor, the Migratory Endoparasitic Phytonematode.</title>
        <authorList>
            <person name="Zhang H."/>
            <person name="Lin R."/>
            <person name="Xie B."/>
        </authorList>
    </citation>
    <scope>NUCLEOTIDE SEQUENCE</scope>
    <source>
        <strain evidence="3">BazhouSP</strain>
    </source>
</reference>
<sequence length="382" mass="43348">MRALLIVCTLLANTITYGESEDCVACQLKSKKMQECLEKYQVEDEDSASVKCSKKQQSLENCVHYYITEYCDEVSARGHIKTLCNSTQYYLSCPATKVPTEDSFCIKNQETNQFLQQIHVNAQNPEAESQIDTLILACTNNSTPYNIKNEKTYINLANAGAYDPYMLVCLGMFVFVYYELSSVSAFILTLDRCLLLKFPLYYKLSIRKYSTQMSILALLLLSLRIIFWNILLEMPIDVFKFQNCQTISCVTSKVQNAVMGYTKLVFAGLNIILMFYFLWILRGTTMEKQKDRIVKVTIMIETAFNGLPALATHTFLVITGRSSANYIGQTSSWLVALNVAICSILFWNILVKRSDNITFVRRVTNMASRNVVPAANSISCEP</sequence>
<comment type="caution">
    <text evidence="3">The sequence shown here is derived from an EMBL/GenBank/DDBJ whole genome shotgun (WGS) entry which is preliminary data.</text>
</comment>
<feature type="transmembrane region" description="Helical" evidence="1">
    <location>
        <begin position="261"/>
        <end position="281"/>
    </location>
</feature>
<evidence type="ECO:0000256" key="1">
    <source>
        <dbReference type="SAM" id="Phobius"/>
    </source>
</evidence>
<dbReference type="EMBL" id="JAKKPZ010000144">
    <property type="protein sequence ID" value="KAI1700485.1"/>
    <property type="molecule type" value="Genomic_DNA"/>
</dbReference>
<dbReference type="AlphaFoldDB" id="A0AAD4MMP4"/>
<keyword evidence="1" id="KW-1133">Transmembrane helix</keyword>
<keyword evidence="4" id="KW-1185">Reference proteome</keyword>
<keyword evidence="1" id="KW-0472">Membrane</keyword>
<feature type="transmembrane region" description="Helical" evidence="1">
    <location>
        <begin position="293"/>
        <end position="318"/>
    </location>
</feature>
<evidence type="ECO:0008006" key="5">
    <source>
        <dbReference type="Google" id="ProtNLM"/>
    </source>
</evidence>
<name>A0AAD4MMP4_9BILA</name>
<proteinExistence type="predicted"/>
<dbReference type="Proteomes" id="UP001201812">
    <property type="component" value="Unassembled WGS sequence"/>
</dbReference>
<feature type="transmembrane region" description="Helical" evidence="1">
    <location>
        <begin position="165"/>
        <end position="188"/>
    </location>
</feature>
<feature type="chain" id="PRO_5042158150" description="G-protein coupled receptors family 1 profile domain-containing protein" evidence="2">
    <location>
        <begin position="21"/>
        <end position="382"/>
    </location>
</feature>
<feature type="transmembrane region" description="Helical" evidence="1">
    <location>
        <begin position="330"/>
        <end position="351"/>
    </location>
</feature>
<evidence type="ECO:0000256" key="2">
    <source>
        <dbReference type="SAM" id="SignalP"/>
    </source>
</evidence>